<accession>A0A0G4L2B0</accession>
<organism evidence="2 3">
    <name type="scientific">Verticillium longisporum</name>
    <name type="common">Verticillium dahliae var. longisporum</name>
    <dbReference type="NCBI Taxonomy" id="100787"/>
    <lineage>
        <taxon>Eukaryota</taxon>
        <taxon>Fungi</taxon>
        <taxon>Dikarya</taxon>
        <taxon>Ascomycota</taxon>
        <taxon>Pezizomycotina</taxon>
        <taxon>Sordariomycetes</taxon>
        <taxon>Hypocreomycetidae</taxon>
        <taxon>Glomerellales</taxon>
        <taxon>Plectosphaerellaceae</taxon>
        <taxon>Verticillium</taxon>
    </lineage>
</organism>
<keyword evidence="3" id="KW-1185">Reference proteome</keyword>
<evidence type="ECO:0000256" key="1">
    <source>
        <dbReference type="SAM" id="MobiDB-lite"/>
    </source>
</evidence>
<dbReference type="EMBL" id="CVQH01007224">
    <property type="protein sequence ID" value="CRK16143.1"/>
    <property type="molecule type" value="Genomic_DNA"/>
</dbReference>
<protein>
    <submittedName>
        <fullName evidence="2">Uncharacterized protein</fullName>
    </submittedName>
</protein>
<evidence type="ECO:0000313" key="3">
    <source>
        <dbReference type="Proteomes" id="UP000044602"/>
    </source>
</evidence>
<proteinExistence type="predicted"/>
<name>A0A0G4L2B0_VERLO</name>
<feature type="non-terminal residue" evidence="2">
    <location>
        <position position="59"/>
    </location>
</feature>
<sequence length="59" mass="6355">MVRIMVDPAGRRLNSWQNLASYCALAILVFPSPSALSSHPLPATGHQSPATIPCPFPLR</sequence>
<feature type="region of interest" description="Disordered" evidence="1">
    <location>
        <begin position="40"/>
        <end position="59"/>
    </location>
</feature>
<dbReference type="Proteomes" id="UP000044602">
    <property type="component" value="Unassembled WGS sequence"/>
</dbReference>
<dbReference type="AlphaFoldDB" id="A0A0G4L2B0"/>
<reference evidence="2 3" key="1">
    <citation type="submission" date="2015-05" db="EMBL/GenBank/DDBJ databases">
        <authorList>
            <person name="Wang D.B."/>
            <person name="Wang M."/>
        </authorList>
    </citation>
    <scope>NUCLEOTIDE SEQUENCE [LARGE SCALE GENOMIC DNA]</scope>
    <source>
        <strain evidence="2">VL1</strain>
    </source>
</reference>
<gene>
    <name evidence="2" type="ORF">BN1708_011657</name>
</gene>
<evidence type="ECO:0000313" key="2">
    <source>
        <dbReference type="EMBL" id="CRK16143.1"/>
    </source>
</evidence>